<reference evidence="1" key="1">
    <citation type="journal article" date="2020" name="Mol. Plant Microbe Interact.">
        <title>Genome Sequence of the Biocontrol Agent Coniothyrium minitans strain Conio (IMI 134523).</title>
        <authorList>
            <person name="Patel D."/>
            <person name="Shittu T.A."/>
            <person name="Baroncelli R."/>
            <person name="Muthumeenakshi S."/>
            <person name="Osborne T.H."/>
            <person name="Janganan T.K."/>
            <person name="Sreenivasaprasad S."/>
        </authorList>
    </citation>
    <scope>NUCLEOTIDE SEQUENCE</scope>
    <source>
        <strain evidence="1">Conio</strain>
    </source>
</reference>
<dbReference type="AlphaFoldDB" id="A0A9P6GIE2"/>
<comment type="caution">
    <text evidence="1">The sequence shown here is derived from an EMBL/GenBank/DDBJ whole genome shotgun (WGS) entry which is preliminary data.</text>
</comment>
<proteinExistence type="predicted"/>
<evidence type="ECO:0000313" key="2">
    <source>
        <dbReference type="Proteomes" id="UP000756921"/>
    </source>
</evidence>
<evidence type="ECO:0000313" key="1">
    <source>
        <dbReference type="EMBL" id="KAF9736197.1"/>
    </source>
</evidence>
<name>A0A9P6GIE2_9PLEO</name>
<gene>
    <name evidence="1" type="ORF">PMIN01_06112</name>
</gene>
<keyword evidence="2" id="KW-1185">Reference proteome</keyword>
<dbReference type="Proteomes" id="UP000756921">
    <property type="component" value="Unassembled WGS sequence"/>
</dbReference>
<dbReference type="EMBL" id="WJXW01000005">
    <property type="protein sequence ID" value="KAF9736197.1"/>
    <property type="molecule type" value="Genomic_DNA"/>
</dbReference>
<accession>A0A9P6GIE2</accession>
<organism evidence="1 2">
    <name type="scientific">Paraphaeosphaeria minitans</name>
    <dbReference type="NCBI Taxonomy" id="565426"/>
    <lineage>
        <taxon>Eukaryota</taxon>
        <taxon>Fungi</taxon>
        <taxon>Dikarya</taxon>
        <taxon>Ascomycota</taxon>
        <taxon>Pezizomycotina</taxon>
        <taxon>Dothideomycetes</taxon>
        <taxon>Pleosporomycetidae</taxon>
        <taxon>Pleosporales</taxon>
        <taxon>Massarineae</taxon>
        <taxon>Didymosphaeriaceae</taxon>
        <taxon>Paraphaeosphaeria</taxon>
    </lineage>
</organism>
<protein>
    <submittedName>
        <fullName evidence="1">Uncharacterized protein</fullName>
    </submittedName>
</protein>
<sequence>MVRVATGSWYKYAEWTAGCVLRTTTRLLEMEPDEEKDIDHEGLVGSNNINVEVYGAAWVPCEAPLRIKSVFARDPWGSAKRLDVEGTLRSR</sequence>